<comment type="function">
    <text evidence="7">Mechanosensitive channel that participates in the regulation of osmotic pressure changes within the cell, opening in response to stretch forces in the membrane lipid bilayer, without the need for other proteins. Contributes to normal resistance to hypoosmotic shock. Forms an ion channel of 1.0 nanosiemens conductance with a slight preference for anions.</text>
</comment>
<dbReference type="SUPFAM" id="SSF82861">
    <property type="entry name" value="Mechanosensitive channel protein MscS (YggB), transmembrane region"/>
    <property type="match status" value="1"/>
</dbReference>
<keyword evidence="7" id="KW-0813">Transport</keyword>
<keyword evidence="7" id="KW-0997">Cell inner membrane</keyword>
<dbReference type="InterPro" id="IPR006685">
    <property type="entry name" value="MscS_channel_2nd"/>
</dbReference>
<evidence type="ECO:0000256" key="6">
    <source>
        <dbReference type="ARBA" id="ARBA00023136"/>
    </source>
</evidence>
<evidence type="ECO:0000256" key="3">
    <source>
        <dbReference type="ARBA" id="ARBA00022475"/>
    </source>
</evidence>
<dbReference type="Pfam" id="PF21082">
    <property type="entry name" value="MS_channel_3rd"/>
    <property type="match status" value="1"/>
</dbReference>
<keyword evidence="7" id="KW-0407">Ion channel</keyword>
<organism evidence="11 12">
    <name type="scientific">Luteimonas kalidii</name>
    <dbReference type="NCBI Taxonomy" id="3042025"/>
    <lineage>
        <taxon>Bacteria</taxon>
        <taxon>Pseudomonadati</taxon>
        <taxon>Pseudomonadota</taxon>
        <taxon>Gammaproteobacteria</taxon>
        <taxon>Lysobacterales</taxon>
        <taxon>Lysobacteraceae</taxon>
        <taxon>Luteimonas</taxon>
    </lineage>
</organism>
<name>A0ABT6JSL9_9GAMM</name>
<feature type="transmembrane region" description="Helical" evidence="7">
    <location>
        <begin position="20"/>
        <end position="44"/>
    </location>
</feature>
<evidence type="ECO:0000256" key="2">
    <source>
        <dbReference type="ARBA" id="ARBA00008017"/>
    </source>
</evidence>
<dbReference type="Proteomes" id="UP001156873">
    <property type="component" value="Unassembled WGS sequence"/>
</dbReference>
<proteinExistence type="inferred from homology"/>
<comment type="subunit">
    <text evidence="7">Homoheptamer.</text>
</comment>
<keyword evidence="3" id="KW-1003">Cell membrane</keyword>
<feature type="domain" description="Mechanosensitive ion channel MscS C-terminal" evidence="10">
    <location>
        <begin position="180"/>
        <end position="262"/>
    </location>
</feature>
<dbReference type="InterPro" id="IPR011066">
    <property type="entry name" value="MscS_channel_C_sf"/>
</dbReference>
<keyword evidence="12" id="KW-1185">Reference proteome</keyword>
<dbReference type="Pfam" id="PF05552">
    <property type="entry name" value="MS_channel_1st_1"/>
    <property type="match status" value="1"/>
</dbReference>
<feature type="domain" description="Mechanosensitive ion channel MscS" evidence="9">
    <location>
        <begin position="107"/>
        <end position="173"/>
    </location>
</feature>
<dbReference type="Gene3D" id="3.30.70.100">
    <property type="match status" value="1"/>
</dbReference>
<sequence>MESMLGMVREGAWTTLATYWGGRILIALLVLFVGIRLAKWLAGLAERGMTRSHIEPTAVSFLRKVVYVALLVVLALTVLQAIFGVAPTSMIAVLGAAGLAIGLALKDSLSNVASGVMLVSLKPFRVGHIVTINGVTGKVEDVSIFQTRLRGADNQVIVMPNSLITTDSIINLTPDTMRRVEIVVGIGYGDDIDHARRIIEEIFAADERLLPEPAPDVMVYALGDNSVNLGVRCHVANADWFAVKCALTEQIKKRFDAEGITIPYPQRDVHMYHHAGGGVPALSSAPGDRPALPDPSGAQAG</sequence>
<comment type="similarity">
    <text evidence="2 7">Belongs to the MscS (TC 1.A.23) family.</text>
</comment>
<dbReference type="InterPro" id="IPR045275">
    <property type="entry name" value="MscS_archaea/bacteria_type"/>
</dbReference>
<protein>
    <recommendedName>
        <fullName evidence="7">Small-conductance mechanosensitive channel</fullName>
    </recommendedName>
</protein>
<dbReference type="SUPFAM" id="SSF50182">
    <property type="entry name" value="Sm-like ribonucleoproteins"/>
    <property type="match status" value="1"/>
</dbReference>
<feature type="region of interest" description="Disordered" evidence="8">
    <location>
        <begin position="280"/>
        <end position="301"/>
    </location>
</feature>
<dbReference type="Gene3D" id="1.10.287.1260">
    <property type="match status" value="1"/>
</dbReference>
<evidence type="ECO:0000256" key="8">
    <source>
        <dbReference type="SAM" id="MobiDB-lite"/>
    </source>
</evidence>
<accession>A0ABT6JSL9</accession>
<evidence type="ECO:0000259" key="9">
    <source>
        <dbReference type="Pfam" id="PF00924"/>
    </source>
</evidence>
<keyword evidence="5 7" id="KW-1133">Transmembrane helix</keyword>
<evidence type="ECO:0000313" key="11">
    <source>
        <dbReference type="EMBL" id="MDH5833597.1"/>
    </source>
</evidence>
<dbReference type="SUPFAM" id="SSF82689">
    <property type="entry name" value="Mechanosensitive channel protein MscS (YggB), C-terminal domain"/>
    <property type="match status" value="1"/>
</dbReference>
<gene>
    <name evidence="11" type="ORF">QFW81_06625</name>
</gene>
<dbReference type="InterPro" id="IPR011014">
    <property type="entry name" value="MscS_channel_TM-2"/>
</dbReference>
<dbReference type="InterPro" id="IPR010920">
    <property type="entry name" value="LSM_dom_sf"/>
</dbReference>
<dbReference type="Pfam" id="PF00924">
    <property type="entry name" value="MS_channel_2nd"/>
    <property type="match status" value="1"/>
</dbReference>
<comment type="caution">
    <text evidence="11">The sequence shown here is derived from an EMBL/GenBank/DDBJ whole genome shotgun (WGS) entry which is preliminary data.</text>
</comment>
<dbReference type="PANTHER" id="PTHR30221">
    <property type="entry name" value="SMALL-CONDUCTANCE MECHANOSENSITIVE CHANNEL"/>
    <property type="match status" value="1"/>
</dbReference>
<keyword evidence="4 7" id="KW-0812">Transmembrane</keyword>
<comment type="subcellular location">
    <subcellularLocation>
        <location evidence="7">Cell inner membrane</location>
        <topology evidence="7">Multi-pass membrane protein</topology>
    </subcellularLocation>
    <subcellularLocation>
        <location evidence="1">Cell membrane</location>
        <topology evidence="1">Multi-pass membrane protein</topology>
    </subcellularLocation>
</comment>
<evidence type="ECO:0000259" key="10">
    <source>
        <dbReference type="Pfam" id="PF21082"/>
    </source>
</evidence>
<feature type="transmembrane region" description="Helical" evidence="7">
    <location>
        <begin position="65"/>
        <end position="83"/>
    </location>
</feature>
<dbReference type="InterPro" id="IPR049278">
    <property type="entry name" value="MS_channel_C"/>
</dbReference>
<keyword evidence="6 7" id="KW-0472">Membrane</keyword>
<dbReference type="EMBL" id="JARXRO010000014">
    <property type="protein sequence ID" value="MDH5833597.1"/>
    <property type="molecule type" value="Genomic_DNA"/>
</dbReference>
<evidence type="ECO:0000256" key="5">
    <source>
        <dbReference type="ARBA" id="ARBA00022989"/>
    </source>
</evidence>
<comment type="caution">
    <text evidence="7">Lacks conserved residue(s) required for the propagation of feature annotation.</text>
</comment>
<evidence type="ECO:0000256" key="7">
    <source>
        <dbReference type="RuleBase" id="RU369025"/>
    </source>
</evidence>
<reference evidence="11 12" key="1">
    <citation type="submission" date="2023-04" db="EMBL/GenBank/DDBJ databases">
        <title>Luteimonas sp. M1R5S59.</title>
        <authorList>
            <person name="Sun J.-Q."/>
        </authorList>
    </citation>
    <scope>NUCLEOTIDE SEQUENCE [LARGE SCALE GENOMIC DNA]</scope>
    <source>
        <strain evidence="11 12">M1R5S59</strain>
    </source>
</reference>
<evidence type="ECO:0000313" key="12">
    <source>
        <dbReference type="Proteomes" id="UP001156873"/>
    </source>
</evidence>
<evidence type="ECO:0000256" key="1">
    <source>
        <dbReference type="ARBA" id="ARBA00004651"/>
    </source>
</evidence>
<dbReference type="RefSeq" id="WP_280577880.1">
    <property type="nucleotide sequence ID" value="NZ_JARXRO010000014.1"/>
</dbReference>
<evidence type="ECO:0000256" key="4">
    <source>
        <dbReference type="ARBA" id="ARBA00022692"/>
    </source>
</evidence>
<dbReference type="InterPro" id="IPR008910">
    <property type="entry name" value="MSC_TM_helix"/>
</dbReference>
<dbReference type="Gene3D" id="2.30.30.60">
    <property type="match status" value="1"/>
</dbReference>
<dbReference type="InterPro" id="IPR023408">
    <property type="entry name" value="MscS_beta-dom_sf"/>
</dbReference>
<keyword evidence="7" id="KW-0406">Ion transport</keyword>
<dbReference type="PANTHER" id="PTHR30221:SF1">
    <property type="entry name" value="SMALL-CONDUCTANCE MECHANOSENSITIVE CHANNEL"/>
    <property type="match status" value="1"/>
</dbReference>